<comment type="caution">
    <text evidence="4">The sequence shown here is derived from an EMBL/GenBank/DDBJ whole genome shotgun (WGS) entry which is preliminary data.</text>
</comment>
<dbReference type="PANTHER" id="PTHR30035">
    <property type="entry name" value="LIPOPROTEIN VACJ-RELATED"/>
    <property type="match status" value="1"/>
</dbReference>
<name>A0ABY1N5Q7_9RHOB</name>
<evidence type="ECO:0000256" key="1">
    <source>
        <dbReference type="ARBA" id="ARBA00010634"/>
    </source>
</evidence>
<reference evidence="4 5" key="1">
    <citation type="submission" date="2017-05" db="EMBL/GenBank/DDBJ databases">
        <authorList>
            <person name="Varghese N."/>
            <person name="Submissions S."/>
        </authorList>
    </citation>
    <scope>NUCLEOTIDE SEQUENCE [LARGE SCALE GENOMIC DNA]</scope>
    <source>
        <strain evidence="4 5">DSM 29734</strain>
    </source>
</reference>
<keyword evidence="2 3" id="KW-0732">Signal</keyword>
<dbReference type="Pfam" id="PF04333">
    <property type="entry name" value="MlaA"/>
    <property type="match status" value="1"/>
</dbReference>
<keyword evidence="5" id="KW-1185">Reference proteome</keyword>
<dbReference type="PROSITE" id="PS51257">
    <property type="entry name" value="PROKAR_LIPOPROTEIN"/>
    <property type="match status" value="1"/>
</dbReference>
<dbReference type="Proteomes" id="UP001157961">
    <property type="component" value="Unassembled WGS sequence"/>
</dbReference>
<accession>A0ABY1N5Q7</accession>
<keyword evidence="4" id="KW-0449">Lipoprotein</keyword>
<evidence type="ECO:0000313" key="5">
    <source>
        <dbReference type="Proteomes" id="UP001157961"/>
    </source>
</evidence>
<dbReference type="PANTHER" id="PTHR30035:SF3">
    <property type="entry name" value="INTERMEMBRANE PHOSPHOLIPID TRANSPORT SYSTEM LIPOPROTEIN MLAA"/>
    <property type="match status" value="1"/>
</dbReference>
<evidence type="ECO:0000256" key="3">
    <source>
        <dbReference type="SAM" id="SignalP"/>
    </source>
</evidence>
<gene>
    <name evidence="4" type="ORF">SAMN06265373_10166</name>
</gene>
<dbReference type="PRINTS" id="PR01805">
    <property type="entry name" value="VACJLIPOPROT"/>
</dbReference>
<organism evidence="4 5">
    <name type="scientific">Shimia sagamensis</name>
    <dbReference type="NCBI Taxonomy" id="1566352"/>
    <lineage>
        <taxon>Bacteria</taxon>
        <taxon>Pseudomonadati</taxon>
        <taxon>Pseudomonadota</taxon>
        <taxon>Alphaproteobacteria</taxon>
        <taxon>Rhodobacterales</taxon>
        <taxon>Roseobacteraceae</taxon>
    </lineage>
</organism>
<feature type="chain" id="PRO_5045856735" evidence="3">
    <location>
        <begin position="27"/>
        <end position="256"/>
    </location>
</feature>
<feature type="signal peptide" evidence="3">
    <location>
        <begin position="1"/>
        <end position="26"/>
    </location>
</feature>
<dbReference type="InterPro" id="IPR007428">
    <property type="entry name" value="MlaA"/>
</dbReference>
<evidence type="ECO:0000256" key="2">
    <source>
        <dbReference type="ARBA" id="ARBA00022729"/>
    </source>
</evidence>
<dbReference type="EMBL" id="FXTY01000001">
    <property type="protein sequence ID" value="SMP00923.1"/>
    <property type="molecule type" value="Genomic_DNA"/>
</dbReference>
<protein>
    <submittedName>
        <fullName evidence="4">Phospholipid-binding lipoprotein MlaA</fullName>
    </submittedName>
</protein>
<comment type="similarity">
    <text evidence="1">Belongs to the MlaA family.</text>
</comment>
<sequence>MKLVPKKLLRSIVLTFCISTTLTACAKTDVSPGGIHDPNEAANRRIHAFNKGVDKVLLSPASNGYGTIIPRPVRTGVSNFADNLSLPNDVINNTLQGKLPQAGSSLFRFVLNSTFGVGGLFDPASAAGMERHDTDFGETLHVWGAGEGAYTEMPFFGPSTTRDAYGFAVDVILDPFFVVVREPTRYIGGVAYVVNKMGDRYDYDATVDSILYDSADSYAQARILYLQNRRFRLGMQGEETYVDPEFDPYEDPYADF</sequence>
<proteinExistence type="inferred from homology"/>
<evidence type="ECO:0000313" key="4">
    <source>
        <dbReference type="EMBL" id="SMP00923.1"/>
    </source>
</evidence>